<dbReference type="RefSeq" id="WP_377212852.1">
    <property type="nucleotide sequence ID" value="NZ_JBHTJV010000009.1"/>
</dbReference>
<feature type="transmembrane region" description="Helical" evidence="8">
    <location>
        <begin position="45"/>
        <end position="66"/>
    </location>
</feature>
<evidence type="ECO:0000256" key="7">
    <source>
        <dbReference type="SAM" id="MobiDB-lite"/>
    </source>
</evidence>
<evidence type="ECO:0000313" key="11">
    <source>
        <dbReference type="Proteomes" id="UP001597101"/>
    </source>
</evidence>
<dbReference type="InterPro" id="IPR005467">
    <property type="entry name" value="His_kinase_dom"/>
</dbReference>
<feature type="transmembrane region" description="Helical" evidence="8">
    <location>
        <begin position="72"/>
        <end position="88"/>
    </location>
</feature>
<keyword evidence="8" id="KW-0472">Membrane</keyword>
<dbReference type="Gene3D" id="3.30.565.10">
    <property type="entry name" value="Histidine kinase-like ATPase, C-terminal domain"/>
    <property type="match status" value="1"/>
</dbReference>
<reference evidence="11" key="1">
    <citation type="journal article" date="2019" name="Int. J. Syst. Evol. Microbiol.">
        <title>The Global Catalogue of Microorganisms (GCM) 10K type strain sequencing project: providing services to taxonomists for standard genome sequencing and annotation.</title>
        <authorList>
            <consortium name="The Broad Institute Genomics Platform"/>
            <consortium name="The Broad Institute Genome Sequencing Center for Infectious Disease"/>
            <person name="Wu L."/>
            <person name="Ma J."/>
        </authorList>
    </citation>
    <scope>NUCLEOTIDE SEQUENCE [LARGE SCALE GENOMIC DNA]</scope>
    <source>
        <strain evidence="11">CCUG 60023</strain>
    </source>
</reference>
<dbReference type="InterPro" id="IPR004358">
    <property type="entry name" value="Sig_transdc_His_kin-like_C"/>
</dbReference>
<keyword evidence="8" id="KW-0812">Transmembrane</keyword>
<proteinExistence type="predicted"/>
<evidence type="ECO:0000259" key="9">
    <source>
        <dbReference type="PROSITE" id="PS50109"/>
    </source>
</evidence>
<dbReference type="PANTHER" id="PTHR43711:SF26">
    <property type="entry name" value="SENSOR HISTIDINE KINASE RCSC"/>
    <property type="match status" value="1"/>
</dbReference>
<dbReference type="Pfam" id="PF02518">
    <property type="entry name" value="HATPase_c"/>
    <property type="match status" value="1"/>
</dbReference>
<evidence type="ECO:0000256" key="1">
    <source>
        <dbReference type="ARBA" id="ARBA00000085"/>
    </source>
</evidence>
<dbReference type="InterPro" id="IPR036097">
    <property type="entry name" value="HisK_dim/P_sf"/>
</dbReference>
<dbReference type="PRINTS" id="PR00344">
    <property type="entry name" value="BCTRLSENSOR"/>
</dbReference>
<comment type="caution">
    <text evidence="10">The sequence shown here is derived from an EMBL/GenBank/DDBJ whole genome shotgun (WGS) entry which is preliminary data.</text>
</comment>
<feature type="transmembrane region" description="Helical" evidence="8">
    <location>
        <begin position="126"/>
        <end position="143"/>
    </location>
</feature>
<evidence type="ECO:0000256" key="4">
    <source>
        <dbReference type="ARBA" id="ARBA00022679"/>
    </source>
</evidence>
<dbReference type="SUPFAM" id="SSF47384">
    <property type="entry name" value="Homodimeric domain of signal transducing histidine kinase"/>
    <property type="match status" value="1"/>
</dbReference>
<comment type="catalytic activity">
    <reaction evidence="1">
        <text>ATP + protein L-histidine = ADP + protein N-phospho-L-histidine.</text>
        <dbReference type="EC" id="2.7.13.3"/>
    </reaction>
</comment>
<feature type="transmembrane region" description="Helical" evidence="8">
    <location>
        <begin position="100"/>
        <end position="120"/>
    </location>
</feature>
<dbReference type="SMART" id="SM00387">
    <property type="entry name" value="HATPase_c"/>
    <property type="match status" value="1"/>
</dbReference>
<evidence type="ECO:0000256" key="6">
    <source>
        <dbReference type="ARBA" id="ARBA00023012"/>
    </source>
</evidence>
<keyword evidence="4" id="KW-0808">Transferase</keyword>
<evidence type="ECO:0000256" key="2">
    <source>
        <dbReference type="ARBA" id="ARBA00012438"/>
    </source>
</evidence>
<gene>
    <name evidence="10" type="ORF">ACFQ14_11385</name>
</gene>
<dbReference type="InterPro" id="IPR003594">
    <property type="entry name" value="HATPase_dom"/>
</dbReference>
<dbReference type="PROSITE" id="PS50109">
    <property type="entry name" value="HIS_KIN"/>
    <property type="match status" value="1"/>
</dbReference>
<feature type="transmembrane region" description="Helical" evidence="8">
    <location>
        <begin position="180"/>
        <end position="203"/>
    </location>
</feature>
<dbReference type="PANTHER" id="PTHR43711">
    <property type="entry name" value="TWO-COMPONENT HISTIDINE KINASE"/>
    <property type="match status" value="1"/>
</dbReference>
<dbReference type="CDD" id="cd00082">
    <property type="entry name" value="HisKA"/>
    <property type="match status" value="1"/>
</dbReference>
<protein>
    <recommendedName>
        <fullName evidence="2">histidine kinase</fullName>
        <ecNumber evidence="2">2.7.13.3</ecNumber>
    </recommendedName>
</protein>
<evidence type="ECO:0000256" key="3">
    <source>
        <dbReference type="ARBA" id="ARBA00022553"/>
    </source>
</evidence>
<accession>A0ABW3FEV1</accession>
<keyword evidence="3" id="KW-0597">Phosphoprotein</keyword>
<evidence type="ECO:0000256" key="8">
    <source>
        <dbReference type="SAM" id="Phobius"/>
    </source>
</evidence>
<keyword evidence="5 10" id="KW-0418">Kinase</keyword>
<feature type="region of interest" description="Disordered" evidence="7">
    <location>
        <begin position="472"/>
        <end position="494"/>
    </location>
</feature>
<evidence type="ECO:0000256" key="5">
    <source>
        <dbReference type="ARBA" id="ARBA00022777"/>
    </source>
</evidence>
<dbReference type="EC" id="2.7.13.3" evidence="2"/>
<evidence type="ECO:0000313" key="10">
    <source>
        <dbReference type="EMBL" id="MFD0917012.1"/>
    </source>
</evidence>
<dbReference type="GO" id="GO:0016301">
    <property type="term" value="F:kinase activity"/>
    <property type="evidence" value="ECO:0007669"/>
    <property type="project" value="UniProtKB-KW"/>
</dbReference>
<dbReference type="InterPro" id="IPR050736">
    <property type="entry name" value="Sensor_HK_Regulatory"/>
</dbReference>
<dbReference type="EMBL" id="JBHTJV010000009">
    <property type="protein sequence ID" value="MFD0917012.1"/>
    <property type="molecule type" value="Genomic_DNA"/>
</dbReference>
<dbReference type="InterPro" id="IPR003661">
    <property type="entry name" value="HisK_dim/P_dom"/>
</dbReference>
<organism evidence="10 11">
    <name type="scientific">Pseudahrensia aquimaris</name>
    <dbReference type="NCBI Taxonomy" id="744461"/>
    <lineage>
        <taxon>Bacteria</taxon>
        <taxon>Pseudomonadati</taxon>
        <taxon>Pseudomonadota</taxon>
        <taxon>Alphaproteobacteria</taxon>
        <taxon>Hyphomicrobiales</taxon>
        <taxon>Ahrensiaceae</taxon>
        <taxon>Pseudahrensia</taxon>
    </lineage>
</organism>
<feature type="transmembrane region" description="Helical" evidence="8">
    <location>
        <begin position="150"/>
        <end position="168"/>
    </location>
</feature>
<keyword evidence="8" id="KW-1133">Transmembrane helix</keyword>
<feature type="domain" description="Histidine kinase" evidence="9">
    <location>
        <begin position="247"/>
        <end position="468"/>
    </location>
</feature>
<keyword evidence="6" id="KW-0902">Two-component regulatory system</keyword>
<dbReference type="SUPFAM" id="SSF55874">
    <property type="entry name" value="ATPase domain of HSP90 chaperone/DNA topoisomerase II/histidine kinase"/>
    <property type="match status" value="1"/>
</dbReference>
<sequence>MSNVTTATRSGVFQSIASAYQRLIDFFVPASIKGDRQEENQARMFLISHTMGPVLGNTVPLALFLFDPTPGIDMLVLALSITSFWLFPPLLRWGVSYKKLVLTSVVNLNFCILWSCYFYGGVASPTLPWLLIIPILSLFYIGGERRLQPHLFGISGGCFITFVAFYTLTTPPINDIPLVAAQGLGLISTIAALCYVATMAIYYSRIFDAGIEMENEVKRRMQATDELRQAVAYADRVSSMKSEFLARMSHELRTPLNAVLGYSELLREDADESGDDFMRRDVDRIHDAATYLIRMINMILDLSKIEAGRMGFDFKSQKLSDTIQNSVDAKTALIEKNNNRVEYHLGDIDAVIDEGRLQQVLESVVENAAKHTENGIITLASRTFTYANGKTMIQIDVRDTGCGIRAEDMATVFETFSASREASDGRYGGTGLSLTVARKMCQAMGGSINVQSQAGVGSTFIITLPLKGHVDMSQPDTEGDVLPEDNVAGRASAA</sequence>
<dbReference type="SMART" id="SM00388">
    <property type="entry name" value="HisKA"/>
    <property type="match status" value="1"/>
</dbReference>
<dbReference type="Gene3D" id="1.10.287.130">
    <property type="match status" value="1"/>
</dbReference>
<dbReference type="InterPro" id="IPR036890">
    <property type="entry name" value="HATPase_C_sf"/>
</dbReference>
<name>A0ABW3FEV1_9HYPH</name>
<keyword evidence="11" id="KW-1185">Reference proteome</keyword>
<dbReference type="Pfam" id="PF00512">
    <property type="entry name" value="HisKA"/>
    <property type="match status" value="1"/>
</dbReference>
<dbReference type="Proteomes" id="UP001597101">
    <property type="component" value="Unassembled WGS sequence"/>
</dbReference>